<reference evidence="2 3" key="1">
    <citation type="journal article" date="2019" name="Int. J. Syst. Evol. Microbiol.">
        <title>The Global Catalogue of Microorganisms (GCM) 10K type strain sequencing project: providing services to taxonomists for standard genome sequencing and annotation.</title>
        <authorList>
            <consortium name="The Broad Institute Genomics Platform"/>
            <consortium name="The Broad Institute Genome Sequencing Center for Infectious Disease"/>
            <person name="Wu L."/>
            <person name="Ma J."/>
        </authorList>
    </citation>
    <scope>NUCLEOTIDE SEQUENCE [LARGE SCALE GENOMIC DNA]</scope>
    <source>
        <strain evidence="2 3">CGMCC 1.16026</strain>
    </source>
</reference>
<keyword evidence="3" id="KW-1185">Reference proteome</keyword>
<accession>A0ABD5QMW0</accession>
<gene>
    <name evidence="2" type="ORF">ACFPJA_02510</name>
</gene>
<protein>
    <submittedName>
        <fullName evidence="2">Uncharacterized protein</fullName>
    </submittedName>
</protein>
<evidence type="ECO:0000256" key="1">
    <source>
        <dbReference type="SAM" id="Phobius"/>
    </source>
</evidence>
<dbReference type="EMBL" id="JBHSKV010000002">
    <property type="protein sequence ID" value="MFC5133603.1"/>
    <property type="molecule type" value="Genomic_DNA"/>
</dbReference>
<sequence>MSNAGVRSRVGIIQTFSGFIPGIILFVGVGASLSTEIGESVMPVSVPTLTGLANVVGVALFIVISLPVGIMIEFFGRKLEHALDPEAKREAIRLRGKEISNPFARISMRREIEDLGEDRSTHFEEEFWRLCEAEFDSYNGSIEGEDAKQLWRYVRSYLIASSYSLGIRYYALNRMFRGLWSCFMILLVYYLLLIGLARLVYDPMGGVGVLAGYTVTSGVLVLVFGNLKNSYKQRWFDTLILEYYLAKTERGRE</sequence>
<organism evidence="2 3">
    <name type="scientific">Halorubrum glutamatedens</name>
    <dbReference type="NCBI Taxonomy" id="2707018"/>
    <lineage>
        <taxon>Archaea</taxon>
        <taxon>Methanobacteriati</taxon>
        <taxon>Methanobacteriota</taxon>
        <taxon>Stenosarchaea group</taxon>
        <taxon>Halobacteria</taxon>
        <taxon>Halobacteriales</taxon>
        <taxon>Haloferacaceae</taxon>
        <taxon>Halorubrum</taxon>
    </lineage>
</organism>
<keyword evidence="1" id="KW-0472">Membrane</keyword>
<name>A0ABD5QMW0_9EURY</name>
<feature type="transmembrane region" description="Helical" evidence="1">
    <location>
        <begin position="178"/>
        <end position="201"/>
    </location>
</feature>
<keyword evidence="1" id="KW-1133">Transmembrane helix</keyword>
<feature type="transmembrane region" description="Helical" evidence="1">
    <location>
        <begin position="207"/>
        <end position="227"/>
    </location>
</feature>
<dbReference type="AlphaFoldDB" id="A0ABD5QMW0"/>
<feature type="transmembrane region" description="Helical" evidence="1">
    <location>
        <begin position="51"/>
        <end position="72"/>
    </location>
</feature>
<feature type="transmembrane region" description="Helical" evidence="1">
    <location>
        <begin position="12"/>
        <end position="31"/>
    </location>
</feature>
<dbReference type="Proteomes" id="UP001596145">
    <property type="component" value="Unassembled WGS sequence"/>
</dbReference>
<keyword evidence="1" id="KW-0812">Transmembrane</keyword>
<comment type="caution">
    <text evidence="2">The sequence shown here is derived from an EMBL/GenBank/DDBJ whole genome shotgun (WGS) entry which is preliminary data.</text>
</comment>
<evidence type="ECO:0000313" key="3">
    <source>
        <dbReference type="Proteomes" id="UP001596145"/>
    </source>
</evidence>
<proteinExistence type="predicted"/>
<evidence type="ECO:0000313" key="2">
    <source>
        <dbReference type="EMBL" id="MFC5133603.1"/>
    </source>
</evidence>
<dbReference type="RefSeq" id="WP_122105633.1">
    <property type="nucleotide sequence ID" value="NZ_JBHSKV010000002.1"/>
</dbReference>